<feature type="transmembrane region" description="Helical" evidence="1">
    <location>
        <begin position="6"/>
        <end position="23"/>
    </location>
</feature>
<keyword evidence="1" id="KW-0812">Transmembrane</keyword>
<protein>
    <submittedName>
        <fullName evidence="2">Uncharacterized protein</fullName>
    </submittedName>
</protein>
<keyword evidence="1" id="KW-0472">Membrane</keyword>
<keyword evidence="1" id="KW-1133">Transmembrane helix</keyword>
<proteinExistence type="predicted"/>
<comment type="caution">
    <text evidence="2">The sequence shown here is derived from an EMBL/GenBank/DDBJ whole genome shotgun (WGS) entry which is preliminary data.</text>
</comment>
<reference evidence="2" key="1">
    <citation type="journal article" date="2015" name="Nature">
        <title>Complex archaea that bridge the gap between prokaryotes and eukaryotes.</title>
        <authorList>
            <person name="Spang A."/>
            <person name="Saw J.H."/>
            <person name="Jorgensen S.L."/>
            <person name="Zaremba-Niedzwiedzka K."/>
            <person name="Martijn J."/>
            <person name="Lind A.E."/>
            <person name="van Eijk R."/>
            <person name="Schleper C."/>
            <person name="Guy L."/>
            <person name="Ettema T.J."/>
        </authorList>
    </citation>
    <scope>NUCLEOTIDE SEQUENCE</scope>
</reference>
<accession>A0A0F9QYQ6</accession>
<dbReference type="AlphaFoldDB" id="A0A0F9QYQ6"/>
<gene>
    <name evidence="2" type="ORF">LCGC14_0660070</name>
</gene>
<evidence type="ECO:0000313" key="2">
    <source>
        <dbReference type="EMBL" id="KKN47684.1"/>
    </source>
</evidence>
<name>A0A0F9QYQ6_9ZZZZ</name>
<evidence type="ECO:0000256" key="1">
    <source>
        <dbReference type="SAM" id="Phobius"/>
    </source>
</evidence>
<dbReference type="EMBL" id="LAZR01001261">
    <property type="protein sequence ID" value="KKN47684.1"/>
    <property type="molecule type" value="Genomic_DNA"/>
</dbReference>
<organism evidence="2">
    <name type="scientific">marine sediment metagenome</name>
    <dbReference type="NCBI Taxonomy" id="412755"/>
    <lineage>
        <taxon>unclassified sequences</taxon>
        <taxon>metagenomes</taxon>
        <taxon>ecological metagenomes</taxon>
    </lineage>
</organism>
<feature type="transmembrane region" description="Helical" evidence="1">
    <location>
        <begin position="30"/>
        <end position="47"/>
    </location>
</feature>
<sequence length="49" mass="5263">MSSTSIFIAGFVFGAGLMMWLINRLDGKQSAHPYMMFVIGAAALLAGRL</sequence>